<dbReference type="RefSeq" id="WP_230366297.1">
    <property type="nucleotide sequence ID" value="NZ_JAJALK010000005.1"/>
</dbReference>
<evidence type="ECO:0000256" key="1">
    <source>
        <dbReference type="SAM" id="SignalP"/>
    </source>
</evidence>
<keyword evidence="1" id="KW-0732">Signal</keyword>
<evidence type="ECO:0000313" key="2">
    <source>
        <dbReference type="EMBL" id="MDQ0543744.1"/>
    </source>
</evidence>
<dbReference type="AlphaFoldDB" id="A0AAJ1TRV0"/>
<dbReference type="Pfam" id="PF04402">
    <property type="entry name" value="SIMPL"/>
    <property type="match status" value="1"/>
</dbReference>
<dbReference type="Gene3D" id="3.30.110.170">
    <property type="entry name" value="Protein of unknown function (DUF541), domain 1"/>
    <property type="match status" value="1"/>
</dbReference>
<evidence type="ECO:0000313" key="3">
    <source>
        <dbReference type="Proteomes" id="UP001223420"/>
    </source>
</evidence>
<dbReference type="Gene3D" id="3.30.70.2970">
    <property type="entry name" value="Protein of unknown function (DUF541), domain 2"/>
    <property type="match status" value="1"/>
</dbReference>
<feature type="signal peptide" evidence="1">
    <location>
        <begin position="1"/>
        <end position="20"/>
    </location>
</feature>
<dbReference type="Proteomes" id="UP001223420">
    <property type="component" value="Unassembled WGS sequence"/>
</dbReference>
<dbReference type="EMBL" id="JAUSWL010000004">
    <property type="protein sequence ID" value="MDQ0543744.1"/>
    <property type="molecule type" value="Genomic_DNA"/>
</dbReference>
<protein>
    <submittedName>
        <fullName evidence="2">Uncharacterized protein YggE</fullName>
    </submittedName>
</protein>
<dbReference type="PANTHER" id="PTHR34387">
    <property type="entry name" value="SLR1258 PROTEIN"/>
    <property type="match status" value="1"/>
</dbReference>
<dbReference type="InterPro" id="IPR052022">
    <property type="entry name" value="26kDa_periplasmic_antigen"/>
</dbReference>
<sequence>MRARLAGLLLLALLPAGAQADDSACKRHISVVGRAAETRAPDFAEITIGIEARGATPAAALDAASKAVAGVSAQARALGVPTADIGTAAVTLQAGSRSVTRPGGLITEEPDGYRAGNAVTVRLADMDRLGDLLRQALDSGANRIDGVSFGLRDPDTAESALQVAAARDARSRAEALAEAVGAKLGPLCTLGNPGAAVPPPPVYSRALAAPMAAKGRRVPIEAGTIQLSSEVSASFAVAP</sequence>
<comment type="caution">
    <text evidence="2">The sequence shown here is derived from an EMBL/GenBank/DDBJ whole genome shotgun (WGS) entry which is preliminary data.</text>
</comment>
<accession>A0AAJ1TRV0</accession>
<dbReference type="PANTHER" id="PTHR34387:SF2">
    <property type="entry name" value="SLR1258 PROTEIN"/>
    <property type="match status" value="1"/>
</dbReference>
<dbReference type="InterPro" id="IPR007497">
    <property type="entry name" value="SIMPL/DUF541"/>
</dbReference>
<reference evidence="2" key="1">
    <citation type="submission" date="2023-07" db="EMBL/GenBank/DDBJ databases">
        <title>Genomic Encyclopedia of Type Strains, Phase IV (KMG-IV): sequencing the most valuable type-strain genomes for metagenomic binning, comparative biology and taxonomic classification.</title>
        <authorList>
            <person name="Goeker M."/>
        </authorList>
    </citation>
    <scope>NUCLEOTIDE SEQUENCE</scope>
    <source>
        <strain evidence="2">DSM 19569</strain>
    </source>
</reference>
<proteinExistence type="predicted"/>
<organism evidence="2 3">
    <name type="scientific">Methylobacterium brachiatum</name>
    <dbReference type="NCBI Taxonomy" id="269660"/>
    <lineage>
        <taxon>Bacteria</taxon>
        <taxon>Pseudomonadati</taxon>
        <taxon>Pseudomonadota</taxon>
        <taxon>Alphaproteobacteria</taxon>
        <taxon>Hyphomicrobiales</taxon>
        <taxon>Methylobacteriaceae</taxon>
        <taxon>Methylobacterium</taxon>
    </lineage>
</organism>
<feature type="chain" id="PRO_5042468700" evidence="1">
    <location>
        <begin position="21"/>
        <end position="239"/>
    </location>
</feature>
<name>A0AAJ1TRV0_9HYPH</name>
<gene>
    <name evidence="2" type="ORF">QO001_002673</name>
</gene>
<dbReference type="GO" id="GO:0006974">
    <property type="term" value="P:DNA damage response"/>
    <property type="evidence" value="ECO:0007669"/>
    <property type="project" value="TreeGrafter"/>
</dbReference>